<dbReference type="GO" id="GO:0005829">
    <property type="term" value="C:cytosol"/>
    <property type="evidence" value="ECO:0007669"/>
    <property type="project" value="TreeGrafter"/>
</dbReference>
<dbReference type="Gene3D" id="3.90.1150.10">
    <property type="entry name" value="Aspartate Aminotransferase, domain 1"/>
    <property type="match status" value="1"/>
</dbReference>
<dbReference type="SUPFAM" id="SSF53383">
    <property type="entry name" value="PLP-dependent transferases"/>
    <property type="match status" value="1"/>
</dbReference>
<dbReference type="AlphaFoldDB" id="A0A7H8Q7I7"/>
<evidence type="ECO:0000313" key="5">
    <source>
        <dbReference type="EMBL" id="QKX49452.1"/>
    </source>
</evidence>
<sequence length="364" mass="41003">MDAKVFLKETYGNTRYQLGGHGKRTVDVLKEAIVNVDDRLPSDQYGAGKVIEDFQQKMADYLGKETAVFFPSGTMAQQAALRIWCDAKGLKRVAYHPLSHLEIHEQDGLKELHGIETVLLADKERLIELDDIKGLDEEVACILLELPQREIGGQLPDFEELEQISGWCRNNGIKLHLDGARLLETLPYYRKTAAQVAQLFDSVYVSFYKGIGGIAGAILAGDEEFTQQSKIWKRRYGGDLISLYPYILAADYYFDMRAEKMGQYYEEAKELAELFNSCHTVSTLPLKPATNMFHVHIEQPMESAVRIVSEVQQETGIGMTGYLVQSAVDRCSFEISVGDALAAIPKDSLKELFRLFNQKLQPPH</sequence>
<dbReference type="GO" id="GO:0006567">
    <property type="term" value="P:L-threonine catabolic process"/>
    <property type="evidence" value="ECO:0007669"/>
    <property type="project" value="TreeGrafter"/>
</dbReference>
<dbReference type="Gene3D" id="3.40.640.10">
    <property type="entry name" value="Type I PLP-dependent aspartate aminotransferase-like (Major domain)"/>
    <property type="match status" value="1"/>
</dbReference>
<dbReference type="GO" id="GO:0008732">
    <property type="term" value="F:L-allo-threonine aldolase activity"/>
    <property type="evidence" value="ECO:0007669"/>
    <property type="project" value="TreeGrafter"/>
</dbReference>
<dbReference type="InterPro" id="IPR001597">
    <property type="entry name" value="ArAA_b-elim_lyase/Thr_aldolase"/>
</dbReference>
<protein>
    <submittedName>
        <fullName evidence="5">Aminotransferase class I/II-fold pyridoxal phosphate-dependent enzyme</fullName>
    </submittedName>
</protein>
<organism evidence="5 6">
    <name type="scientific">Planococcus glaciei</name>
    <dbReference type="NCBI Taxonomy" id="459472"/>
    <lineage>
        <taxon>Bacteria</taxon>
        <taxon>Bacillati</taxon>
        <taxon>Bacillota</taxon>
        <taxon>Bacilli</taxon>
        <taxon>Bacillales</taxon>
        <taxon>Caryophanaceae</taxon>
        <taxon>Planococcus</taxon>
    </lineage>
</organism>
<evidence type="ECO:0000256" key="1">
    <source>
        <dbReference type="ARBA" id="ARBA00001933"/>
    </source>
</evidence>
<keyword evidence="3" id="KW-0663">Pyridoxal phosphate</keyword>
<dbReference type="PANTHER" id="PTHR48097:SF9">
    <property type="entry name" value="L-THREONINE ALDOLASE"/>
    <property type="match status" value="1"/>
</dbReference>
<keyword evidence="5" id="KW-0032">Aminotransferase</keyword>
<comment type="cofactor">
    <cofactor evidence="1">
        <name>pyridoxal 5'-phosphate</name>
        <dbReference type="ChEBI" id="CHEBI:597326"/>
    </cofactor>
</comment>
<dbReference type="InterPro" id="IPR015422">
    <property type="entry name" value="PyrdxlP-dep_Trfase_small"/>
</dbReference>
<comment type="similarity">
    <text evidence="2">Belongs to the threonine aldolase family.</text>
</comment>
<dbReference type="InterPro" id="IPR015424">
    <property type="entry name" value="PyrdxlP-dep_Trfase"/>
</dbReference>
<proteinExistence type="inferred from homology"/>
<dbReference type="Proteomes" id="UP000509222">
    <property type="component" value="Chromosome"/>
</dbReference>
<feature type="domain" description="Aromatic amino acid beta-eliminating lyase/threonine aldolase" evidence="4">
    <location>
        <begin position="43"/>
        <end position="296"/>
    </location>
</feature>
<keyword evidence="6" id="KW-1185">Reference proteome</keyword>
<evidence type="ECO:0000256" key="3">
    <source>
        <dbReference type="ARBA" id="ARBA00022898"/>
    </source>
</evidence>
<reference evidence="5 6" key="1">
    <citation type="submission" date="2020-04" db="EMBL/GenBank/DDBJ databases">
        <authorList>
            <person name="Pajer P."/>
            <person name="Broz P."/>
        </authorList>
    </citation>
    <scope>NUCLEOTIDE SEQUENCE [LARGE SCALE GENOMIC DNA]</scope>
    <source>
        <strain evidence="6">NRL-ATB46093</strain>
    </source>
</reference>
<gene>
    <name evidence="5" type="ORF">HF394_02025</name>
</gene>
<accession>A0A7H8Q7I7</accession>
<evidence type="ECO:0000256" key="2">
    <source>
        <dbReference type="ARBA" id="ARBA00006966"/>
    </source>
</evidence>
<dbReference type="GO" id="GO:0008483">
    <property type="term" value="F:transaminase activity"/>
    <property type="evidence" value="ECO:0007669"/>
    <property type="project" value="UniProtKB-KW"/>
</dbReference>
<evidence type="ECO:0000259" key="4">
    <source>
        <dbReference type="Pfam" id="PF01212"/>
    </source>
</evidence>
<dbReference type="RefSeq" id="WP_053166795.1">
    <property type="nucleotide sequence ID" value="NZ_CP051177.1"/>
</dbReference>
<dbReference type="Pfam" id="PF01212">
    <property type="entry name" value="Beta_elim_lyase"/>
    <property type="match status" value="1"/>
</dbReference>
<dbReference type="InterPro" id="IPR015421">
    <property type="entry name" value="PyrdxlP-dep_Trfase_major"/>
</dbReference>
<dbReference type="GO" id="GO:0006545">
    <property type="term" value="P:glycine biosynthetic process"/>
    <property type="evidence" value="ECO:0007669"/>
    <property type="project" value="TreeGrafter"/>
</dbReference>
<evidence type="ECO:0000313" key="6">
    <source>
        <dbReference type="Proteomes" id="UP000509222"/>
    </source>
</evidence>
<dbReference type="PANTHER" id="PTHR48097">
    <property type="entry name" value="L-THREONINE ALDOLASE-RELATED"/>
    <property type="match status" value="1"/>
</dbReference>
<reference evidence="6" key="2">
    <citation type="submission" date="2020-06" db="EMBL/GenBank/DDBJ databases">
        <title>Isolation of Planomicrobium glaciei.</title>
        <authorList>
            <person name="Malisova L."/>
            <person name="Safrankova R."/>
            <person name="Jakubu V."/>
            <person name="Spanelova P."/>
        </authorList>
    </citation>
    <scope>NUCLEOTIDE SEQUENCE [LARGE SCALE GENOMIC DNA]</scope>
    <source>
        <strain evidence="6">NRL-ATB46093</strain>
    </source>
</reference>
<keyword evidence="5" id="KW-0808">Transferase</keyword>
<name>A0A7H8Q7I7_9BACL</name>
<dbReference type="EMBL" id="CP051177">
    <property type="protein sequence ID" value="QKX49452.1"/>
    <property type="molecule type" value="Genomic_DNA"/>
</dbReference>